<dbReference type="Gene3D" id="2.170.130.10">
    <property type="entry name" value="TonB-dependent receptor, plug domain"/>
    <property type="match status" value="1"/>
</dbReference>
<dbReference type="Pfam" id="PF07715">
    <property type="entry name" value="Plug"/>
    <property type="match status" value="1"/>
</dbReference>
<dbReference type="InterPro" id="IPR008969">
    <property type="entry name" value="CarboxyPept-like_regulatory"/>
</dbReference>
<dbReference type="EMBL" id="AP023322">
    <property type="protein sequence ID" value="BCI64615.1"/>
    <property type="molecule type" value="Genomic_DNA"/>
</dbReference>
<dbReference type="AlphaFoldDB" id="A0A7G1HY23"/>
<protein>
    <submittedName>
        <fullName evidence="13">Collagen-binding protein</fullName>
    </submittedName>
</protein>
<dbReference type="PANTHER" id="PTHR30069:SF29">
    <property type="entry name" value="HEMOGLOBIN AND HEMOGLOBIN-HAPTOGLOBIN-BINDING PROTEIN 1-RELATED"/>
    <property type="match status" value="1"/>
</dbReference>
<comment type="similarity">
    <text evidence="10">Belongs to the TonB-dependent receptor family.</text>
</comment>
<dbReference type="SUPFAM" id="SSF49464">
    <property type="entry name" value="Carboxypeptidase regulatory domain-like"/>
    <property type="match status" value="1"/>
</dbReference>
<evidence type="ECO:0000256" key="10">
    <source>
        <dbReference type="RuleBase" id="RU003357"/>
    </source>
</evidence>
<dbReference type="InterPro" id="IPR039426">
    <property type="entry name" value="TonB-dep_rcpt-like"/>
</dbReference>
<keyword evidence="4" id="KW-0812">Transmembrane</keyword>
<dbReference type="Pfam" id="PF00593">
    <property type="entry name" value="TonB_dep_Rec_b-barrel"/>
    <property type="match status" value="1"/>
</dbReference>
<dbReference type="GO" id="GO:0009279">
    <property type="term" value="C:cell outer membrane"/>
    <property type="evidence" value="ECO:0007669"/>
    <property type="project" value="UniProtKB-SubCell"/>
</dbReference>
<accession>A0A7G1HY23</accession>
<dbReference type="RefSeq" id="WP_200755122.1">
    <property type="nucleotide sequence ID" value="NZ_AP023322.1"/>
</dbReference>
<evidence type="ECO:0000256" key="6">
    <source>
        <dbReference type="ARBA" id="ARBA00023077"/>
    </source>
</evidence>
<evidence type="ECO:0000256" key="3">
    <source>
        <dbReference type="ARBA" id="ARBA00022452"/>
    </source>
</evidence>
<feature type="domain" description="TonB-dependent receptor-like beta-barrel" evidence="11">
    <location>
        <begin position="256"/>
        <end position="709"/>
    </location>
</feature>
<keyword evidence="9" id="KW-0998">Cell outer membrane</keyword>
<reference evidence="14" key="1">
    <citation type="submission" date="2020-07" db="EMBL/GenBank/DDBJ databases">
        <title>Complete genome sequencing of Coprobacter sp. strain 2CBH44.</title>
        <authorList>
            <person name="Sakamoto M."/>
            <person name="Murakami T."/>
            <person name="Mori H."/>
        </authorList>
    </citation>
    <scope>NUCLEOTIDE SEQUENCE [LARGE SCALE GENOMIC DNA]</scope>
    <source>
        <strain evidence="14">2CBH44</strain>
    </source>
</reference>
<evidence type="ECO:0000256" key="7">
    <source>
        <dbReference type="ARBA" id="ARBA00023136"/>
    </source>
</evidence>
<evidence type="ECO:0000256" key="9">
    <source>
        <dbReference type="ARBA" id="ARBA00023237"/>
    </source>
</evidence>
<dbReference type="SUPFAM" id="SSF56935">
    <property type="entry name" value="Porins"/>
    <property type="match status" value="1"/>
</dbReference>
<keyword evidence="13" id="KW-0176">Collagen</keyword>
<dbReference type="GO" id="GO:0044718">
    <property type="term" value="P:siderophore transmembrane transport"/>
    <property type="evidence" value="ECO:0007669"/>
    <property type="project" value="TreeGrafter"/>
</dbReference>
<keyword evidence="14" id="KW-1185">Reference proteome</keyword>
<proteinExistence type="inferred from homology"/>
<evidence type="ECO:0000256" key="1">
    <source>
        <dbReference type="ARBA" id="ARBA00004571"/>
    </source>
</evidence>
<dbReference type="InterPro" id="IPR000531">
    <property type="entry name" value="Beta-barrel_TonB"/>
</dbReference>
<gene>
    <name evidence="13" type="ORF">Cop2CBH44_29680</name>
</gene>
<dbReference type="Gene3D" id="2.40.170.20">
    <property type="entry name" value="TonB-dependent receptor, beta-barrel domain"/>
    <property type="match status" value="1"/>
</dbReference>
<keyword evidence="5" id="KW-0732">Signal</keyword>
<dbReference type="InterPro" id="IPR036942">
    <property type="entry name" value="Beta-barrel_TonB_sf"/>
</dbReference>
<evidence type="ECO:0000259" key="12">
    <source>
        <dbReference type="Pfam" id="PF07715"/>
    </source>
</evidence>
<evidence type="ECO:0000256" key="8">
    <source>
        <dbReference type="ARBA" id="ARBA00023170"/>
    </source>
</evidence>
<feature type="domain" description="TonB-dependent receptor plug" evidence="12">
    <location>
        <begin position="113"/>
        <end position="186"/>
    </location>
</feature>
<evidence type="ECO:0000313" key="13">
    <source>
        <dbReference type="EMBL" id="BCI64615.1"/>
    </source>
</evidence>
<dbReference type="GO" id="GO:0015344">
    <property type="term" value="F:siderophore uptake transmembrane transporter activity"/>
    <property type="evidence" value="ECO:0007669"/>
    <property type="project" value="TreeGrafter"/>
</dbReference>
<comment type="subcellular location">
    <subcellularLocation>
        <location evidence="1">Cell outer membrane</location>
        <topology evidence="1">Multi-pass membrane protein</topology>
    </subcellularLocation>
</comment>
<sequence>MTQKPIPDVTVSFPELQINKRTDKNGKATIKTTTGDFIIITQHISYGYHYHSTVISQDTTLTLYIAPISYNRNEFVVTVRREKAIEGLSGGNITLNIQRLQNLPQFLGSCDPLKILQLTPGVQTAGTGNSGLFVRGGESGQNLVLFNDAPVYQPSHLLGFFSIFNTGHISYLQLQKNGMESQYGGRLSSVLLVKSPDTIPEKISISGNIGILASQATLSIPLGNKYALYVSARKTYMNLILNPLLSGLGAISDDGESFNYDFQDYNLSFIARPSKKDIITLHSYFGADKFKLEQDEYQLTGKMNWNNLAASLQWKHNWNIDKSFRQVIFTGRYQNNLKNDQTGFDIELPSLISTLGYKNEFTFKSGPVKYSSGIEYNYYYLEPQTPLLKINQNLYDNLAYQKYKNHSLAFFAESNWQMTSKLSARLGLRYTYYLQTGPYDNVLYNEYDDVISSTHFSKGTKVYDNHYIEPRVELKYRFSENNSAHISYNRHNQFINLVSISSVGLPTDFWVPASRNIPSQHSDNFSAGYYHSIYENDYEISVEGYYRQMSNQMELKSELFDLMSQKFILEKSIAYGKGNAYGGEIMLKKNTGKITGWISYALSWSYRKFPEINNGKKFPAKHDRRHDLSFTLVYSPNRKWDFSSVFVYATGNAFTLPIGMYIMGGLPIKEYGEYNSFRLPDYHRIDLSATYWFFKKKERESGFNISLYNAYNRSNPLYLYFGVKESDLENNYLKIRRKQSALYKIVPSISWMFKF</sequence>
<keyword evidence="3" id="KW-1134">Transmembrane beta strand</keyword>
<dbReference type="KEGG" id="copr:Cop2CBH44_29680"/>
<keyword evidence="6 10" id="KW-0798">TonB box</keyword>
<dbReference type="InterPro" id="IPR037066">
    <property type="entry name" value="Plug_dom_sf"/>
</dbReference>
<evidence type="ECO:0000256" key="2">
    <source>
        <dbReference type="ARBA" id="ARBA00022448"/>
    </source>
</evidence>
<evidence type="ECO:0000259" key="11">
    <source>
        <dbReference type="Pfam" id="PF00593"/>
    </source>
</evidence>
<evidence type="ECO:0000256" key="5">
    <source>
        <dbReference type="ARBA" id="ARBA00022729"/>
    </source>
</evidence>
<evidence type="ECO:0000313" key="14">
    <source>
        <dbReference type="Proteomes" id="UP000594042"/>
    </source>
</evidence>
<dbReference type="InterPro" id="IPR012910">
    <property type="entry name" value="Plug_dom"/>
</dbReference>
<name>A0A7G1HY23_9BACT</name>
<keyword evidence="7 10" id="KW-0472">Membrane</keyword>
<evidence type="ECO:0000256" key="4">
    <source>
        <dbReference type="ARBA" id="ARBA00022692"/>
    </source>
</evidence>
<dbReference type="Proteomes" id="UP000594042">
    <property type="component" value="Chromosome"/>
</dbReference>
<keyword evidence="2" id="KW-0813">Transport</keyword>
<keyword evidence="8" id="KW-0675">Receptor</keyword>
<dbReference type="PANTHER" id="PTHR30069">
    <property type="entry name" value="TONB-DEPENDENT OUTER MEMBRANE RECEPTOR"/>
    <property type="match status" value="1"/>
</dbReference>
<organism evidence="13 14">
    <name type="scientific">Coprobacter secundus subsp. similis</name>
    <dbReference type="NCBI Taxonomy" id="2751153"/>
    <lineage>
        <taxon>Bacteria</taxon>
        <taxon>Pseudomonadati</taxon>
        <taxon>Bacteroidota</taxon>
        <taxon>Bacteroidia</taxon>
        <taxon>Bacteroidales</taxon>
        <taxon>Barnesiellaceae</taxon>
        <taxon>Coprobacter</taxon>
    </lineage>
</organism>